<dbReference type="Proteomes" id="UP000831607">
    <property type="component" value="Chromosome"/>
</dbReference>
<sequence>MRKSRQKGAALVLAIAIASVAAIAWQQRASLSQLLMAQHVLEQSTDAASLAAAQHHARLLNAHAYLNRTVMAHQVAMAHLLTIASAEKMRREMSIRFTRFNPPVYLIAMMFGPHHAAAYAASQFSVAGSTLQGVHQLHAAFRRHDQAITGELKRARKSLLSNVEHDTRAIVWAVLDRNISKKDTASPRLDVQVEMPIRDLGLQTIHPTDSVWRHWFNQTINQHQYLQKRSDTAISWWVVDPKCPHLRHNLRRRGDSSFEVDGLWQATDTLSFHAVRGLKIVLCYWREYPMGFANIKSNAGKATGLSDWDQSLADAGDFPDDFRKITFFRWFTSQFALTAMFHGFANVLADGWGYKTQLRWRAHSRVQPYVLRQGQQLRTKVSVAQRLDSLKDPMLKLGLRIKGLLSVQSDWGAALSATSVAEAYYDRFQPRLDQRSEIPNLFQPFWMARNVATR</sequence>
<proteinExistence type="predicted"/>
<evidence type="ECO:0000313" key="2">
    <source>
        <dbReference type="Proteomes" id="UP000831607"/>
    </source>
</evidence>
<evidence type="ECO:0008006" key="3">
    <source>
        <dbReference type="Google" id="ProtNLM"/>
    </source>
</evidence>
<keyword evidence="2" id="KW-1185">Reference proteome</keyword>
<organism evidence="1 2">
    <name type="scientific">Orrella daihaiensis</name>
    <dbReference type="NCBI Taxonomy" id="2782176"/>
    <lineage>
        <taxon>Bacteria</taxon>
        <taxon>Pseudomonadati</taxon>
        <taxon>Pseudomonadota</taxon>
        <taxon>Betaproteobacteria</taxon>
        <taxon>Burkholderiales</taxon>
        <taxon>Alcaligenaceae</taxon>
        <taxon>Orrella</taxon>
    </lineage>
</organism>
<gene>
    <name evidence="1" type="ORF">DHf2319_08035</name>
</gene>
<protein>
    <recommendedName>
        <fullName evidence="3">Flp pilus-assembly TadG-like N-terminal domain-containing protein</fullName>
    </recommendedName>
</protein>
<evidence type="ECO:0000313" key="1">
    <source>
        <dbReference type="EMBL" id="UOD49434.1"/>
    </source>
</evidence>
<name>A0ABY4AGX3_9BURK</name>
<reference evidence="1 2" key="1">
    <citation type="submission" date="2020-11" db="EMBL/GenBank/DDBJ databases">
        <title>Algicoccus daihaiensis sp.nov., isolated from Daihai Lake in Inner Mongolia.</title>
        <authorList>
            <person name="Kai J."/>
        </authorList>
    </citation>
    <scope>NUCLEOTIDE SEQUENCE [LARGE SCALE GENOMIC DNA]</scope>
    <source>
        <strain evidence="2">f23</strain>
    </source>
</reference>
<dbReference type="RefSeq" id="WP_243477595.1">
    <property type="nucleotide sequence ID" value="NZ_CP063982.1"/>
</dbReference>
<accession>A0ABY4AGX3</accession>
<dbReference type="EMBL" id="CP063982">
    <property type="protein sequence ID" value="UOD49434.1"/>
    <property type="molecule type" value="Genomic_DNA"/>
</dbReference>